<dbReference type="EMBL" id="JABCLB010002723">
    <property type="protein sequence ID" value="NMU87582.1"/>
    <property type="molecule type" value="Genomic_DNA"/>
</dbReference>
<evidence type="ECO:0000313" key="6">
    <source>
        <dbReference type="EMBL" id="NMU25964.1"/>
    </source>
</evidence>
<reference evidence="5" key="10">
    <citation type="submission" date="2023-06" db="EMBL/GenBank/DDBJ databases">
        <title>Genomic Diversity of Vibrio spp. and Metagenomic Analysis of Pathogens in Florida Gulf Coastal Waters Following Hurricane Ian.</title>
        <authorList>
            <person name="Brumfield K.D."/>
        </authorList>
    </citation>
    <scope>NUCLEOTIDE SEQUENCE</scope>
    <source>
        <strain evidence="5">WBS2B-138</strain>
    </source>
</reference>
<evidence type="ECO:0000256" key="1">
    <source>
        <dbReference type="ARBA" id="ARBA00022729"/>
    </source>
</evidence>
<dbReference type="AlphaFoldDB" id="A0A0L8SV95"/>
<evidence type="ECO:0000313" key="5">
    <source>
        <dbReference type="EMBL" id="MDS1820189.1"/>
    </source>
</evidence>
<dbReference type="Proteomes" id="UP000214596">
    <property type="component" value="Unassembled WGS sequence"/>
</dbReference>
<reference evidence="18 19" key="8">
    <citation type="submission" date="2020-04" db="EMBL/GenBank/DDBJ databases">
        <title>Whole-genome sequencing of Vibrio spp. from China reveals different genetic environments of blaCTX-M-14 among diverse lineages.</title>
        <authorList>
            <person name="Zheng Z."/>
            <person name="Ye L."/>
            <person name="Chen S."/>
        </authorList>
    </citation>
    <scope>NUCLEOTIDE SEQUENCE [LARGE SCALE GENOMIC DNA]</scope>
    <source>
        <strain evidence="7 18">Vb0551</strain>
        <strain evidence="6 19">Vb0574</strain>
    </source>
</reference>
<protein>
    <submittedName>
        <fullName evidence="3">NirD/YgiW/YdeI family stress tolerance protein</fullName>
    </submittedName>
    <submittedName>
        <fullName evidence="6">YgiW/YdeI family stress tolerance OB fold protein</fullName>
    </submittedName>
</protein>
<reference evidence="9 15" key="3">
    <citation type="journal article" date="2017" name="Appl. Environ. Microbiol.">
        <title>Parallel evolution of two clades of a major Atlantic endemic Vibrio parahaemolyticus pathogen lineage by independent acquisition of related pathogenicity islands.</title>
        <authorList>
            <person name="Xu F."/>
            <person name="Gonzalez-Escalona N."/>
            <person name="Drees K.P."/>
            <person name="Sebra R.P."/>
            <person name="Cooper V.S."/>
            <person name="Jones S.H."/>
            <person name="Whistler C.A."/>
        </authorList>
    </citation>
    <scope>NUCLEOTIDE SEQUENCE [LARGE SCALE GENOMIC DNA]</scope>
    <source>
        <strain evidence="9 15">MAVP-3</strain>
    </source>
</reference>
<evidence type="ECO:0000313" key="15">
    <source>
        <dbReference type="Proteomes" id="UP000214596"/>
    </source>
</evidence>
<dbReference type="RefSeq" id="WP_005454158.1">
    <property type="nucleotide sequence ID" value="NZ_CABMHD010000003.1"/>
</dbReference>
<dbReference type="EMBL" id="NIXT01000148">
    <property type="protein sequence ID" value="OXE34018.1"/>
    <property type="molecule type" value="Genomic_DNA"/>
</dbReference>
<gene>
    <name evidence="4" type="ORF">ACX05_10080</name>
    <name evidence="8" type="ORF">AKG60_13690</name>
    <name evidence="9" type="ORF">CA163_04475</name>
    <name evidence="10" type="ORF">EHC69_26045</name>
    <name evidence="11" type="ORF">FVP01_02650</name>
    <name evidence="7" type="ORF">HKB16_32560</name>
    <name evidence="6" type="ORF">HKB21_10030</name>
    <name evidence="3" type="ORF">I7278_07425</name>
    <name evidence="12" type="ORF">O1Q84_17685</name>
    <name evidence="5" type="ORF">QX249_05950</name>
</gene>
<evidence type="ECO:0000256" key="2">
    <source>
        <dbReference type="SAM" id="SignalP"/>
    </source>
</evidence>
<evidence type="ECO:0000313" key="16">
    <source>
        <dbReference type="Proteomes" id="UP000321504"/>
    </source>
</evidence>
<dbReference type="Proteomes" id="UP000191946">
    <property type="component" value="Unassembled WGS sequence"/>
</dbReference>
<evidence type="ECO:0000313" key="4">
    <source>
        <dbReference type="EMBL" id="KOY32548.1"/>
    </source>
</evidence>
<dbReference type="Proteomes" id="UP000037697">
    <property type="component" value="Unassembled WGS sequence"/>
</dbReference>
<accession>A0A0L8SV95</accession>
<name>A0A0L8SV95_VIBPH</name>
<dbReference type="Pfam" id="PF04076">
    <property type="entry name" value="BOF"/>
    <property type="match status" value="1"/>
</dbReference>
<sequence>MKKMILASMFALLSSSAFAAFNGPEVSVINTVKDAQNATEDSAVMLTGHIIQSLGNETYLFKDSTGEIEVEIDNEEWMGLDVTPNDKVAIRGEIDSEWTTMQIDVDTIQKL</sequence>
<dbReference type="Proteomes" id="UP000856022">
    <property type="component" value="Unassembled WGS sequence"/>
</dbReference>
<evidence type="ECO:0000313" key="19">
    <source>
        <dbReference type="Proteomes" id="UP000555836"/>
    </source>
</evidence>
<dbReference type="Proteomes" id="UP001253193">
    <property type="component" value="Unassembled WGS sequence"/>
</dbReference>
<dbReference type="Proteomes" id="UP000321504">
    <property type="component" value="Unassembled WGS sequence"/>
</dbReference>
<dbReference type="Proteomes" id="UP000518904">
    <property type="component" value="Unassembled WGS sequence"/>
</dbReference>
<keyword evidence="1 2" id="KW-0732">Signal</keyword>
<dbReference type="Proteomes" id="UP000555836">
    <property type="component" value="Unassembled WGS sequence"/>
</dbReference>
<dbReference type="NCBIfam" id="NF033674">
    <property type="entry name" value="stress_OB_fold"/>
    <property type="match status" value="1"/>
</dbReference>
<dbReference type="Proteomes" id="UP000464718">
    <property type="component" value="Chromosome ii"/>
</dbReference>
<evidence type="ECO:0000313" key="7">
    <source>
        <dbReference type="EMBL" id="NMU87582.1"/>
    </source>
</evidence>
<dbReference type="EMBL" id="CP114195">
    <property type="protein sequence ID" value="WAT92836.1"/>
    <property type="molecule type" value="Genomic_DNA"/>
</dbReference>
<dbReference type="OMA" id="GEVDHSW"/>
<reference evidence="10 17" key="5">
    <citation type="submission" date="2018-12" db="EMBL/GenBank/DDBJ databases">
        <title>Genomic insights into the evolutionary origins and pathogenicity of five Vibrio parahaemolyticus strains isolated from the shrimp with acute hepatopancreatic necrosis disease (AHPND).</title>
        <authorList>
            <person name="Yang Q."/>
            <person name="Dong X."/>
            <person name="Xie G."/>
            <person name="Fu S."/>
            <person name="Zou P."/>
            <person name="Sun J."/>
            <person name="Wang Y."/>
            <person name="Huang J."/>
        </authorList>
    </citation>
    <scope>NUCLEOTIDE SEQUENCE [LARGE SCALE GENOMIC DNA]</scope>
    <source>
        <strain evidence="10 17">20160303005-1</strain>
    </source>
</reference>
<proteinExistence type="predicted"/>
<organism evidence="3">
    <name type="scientific">Vibrio parahaemolyticus</name>
    <dbReference type="NCBI Taxonomy" id="670"/>
    <lineage>
        <taxon>Bacteria</taxon>
        <taxon>Pseudomonadati</taxon>
        <taxon>Pseudomonadota</taxon>
        <taxon>Gammaproteobacteria</taxon>
        <taxon>Vibrionales</taxon>
        <taxon>Vibrionaceae</taxon>
        <taxon>Vibrio</taxon>
    </lineage>
</organism>
<evidence type="ECO:0000313" key="9">
    <source>
        <dbReference type="EMBL" id="OXE34018.1"/>
    </source>
</evidence>
<reference evidence="8 14" key="2">
    <citation type="submission" date="2015-08" db="EMBL/GenBank/DDBJ databases">
        <title>Draft Genome Sequences of Vibrio parahaemolyticus Strains.</title>
        <authorList>
            <person name="Gonzalez-Escalona N."/>
            <person name="DePaola A."/>
        </authorList>
    </citation>
    <scope>NUCLEOTIDE SEQUENCE [LARGE SCALE GENOMIC DNA]</scope>
    <source>
        <strain evidence="8 14">CFSAN001621</strain>
    </source>
</reference>
<dbReference type="EMBL" id="DACQKT010000002">
    <property type="protein sequence ID" value="HAS6676635.1"/>
    <property type="molecule type" value="Genomic_DNA"/>
</dbReference>
<dbReference type="GeneID" id="1191383"/>
<dbReference type="STRING" id="670.ACZ92_06670"/>
<dbReference type="EMBL" id="LIRS01000067">
    <property type="protein sequence ID" value="KOY32548.1"/>
    <property type="molecule type" value="Genomic_DNA"/>
</dbReference>
<evidence type="ECO:0000313" key="12">
    <source>
        <dbReference type="EMBL" id="WAT92836.1"/>
    </source>
</evidence>
<dbReference type="Proteomes" id="UP001156560">
    <property type="component" value="Chromosome 2"/>
</dbReference>
<dbReference type="InterPro" id="IPR005220">
    <property type="entry name" value="CarO-like"/>
</dbReference>
<dbReference type="Gene3D" id="2.40.50.200">
    <property type="entry name" value="Bacterial OB-fold"/>
    <property type="match status" value="1"/>
</dbReference>
<reference evidence="12" key="9">
    <citation type="submission" date="2022-12" db="EMBL/GenBank/DDBJ databases">
        <title>Vibrio parahaemolyticus become highly virulent by producing novel Tc toxins.</title>
        <authorList>
            <person name="Yang F."/>
            <person name="You Y."/>
            <person name="Lai Q."/>
            <person name="Xu L."/>
            <person name="Li F."/>
        </authorList>
    </citation>
    <scope>NUCLEOTIDE SEQUENCE</scope>
    <source>
        <strain evidence="12">Vp-HL-202005</strain>
    </source>
</reference>
<dbReference type="EMBL" id="VRMQ01000001">
    <property type="protein sequence ID" value="TXN17907.1"/>
    <property type="molecule type" value="Genomic_DNA"/>
</dbReference>
<evidence type="ECO:0000313" key="17">
    <source>
        <dbReference type="Proteomes" id="UP000464718"/>
    </source>
</evidence>
<dbReference type="PANTHER" id="PTHR36571:SF1">
    <property type="entry name" value="PROTEIN YGIW"/>
    <property type="match status" value="1"/>
</dbReference>
<reference evidence="3" key="7">
    <citation type="submission" date="2019-12" db="EMBL/GenBank/DDBJ databases">
        <authorList>
            <consortium name="NCBI Pathogen Detection Project"/>
        </authorList>
    </citation>
    <scope>NUCLEOTIDE SEQUENCE</scope>
    <source>
        <strain evidence="3">1930</strain>
    </source>
</reference>
<evidence type="ECO:0000313" key="8">
    <source>
        <dbReference type="EMBL" id="OQJ99068.1"/>
    </source>
</evidence>
<dbReference type="EMBL" id="CP034299">
    <property type="protein sequence ID" value="QHH12704.1"/>
    <property type="molecule type" value="Genomic_DNA"/>
</dbReference>
<dbReference type="EMBL" id="LHQV01000015">
    <property type="protein sequence ID" value="OQJ99068.1"/>
    <property type="molecule type" value="Genomic_DNA"/>
</dbReference>
<reference evidence="4 13" key="1">
    <citation type="submission" date="2015-07" db="EMBL/GenBank/DDBJ databases">
        <title>Foodborne Vibrio parahaemolyticus Isolates.</title>
        <authorList>
            <person name="Ronholm J."/>
            <person name="Petronella N."/>
            <person name="Kenwell R."/>
            <person name="Banerjee S."/>
        </authorList>
    </citation>
    <scope>NUCLEOTIDE SEQUENCE [LARGE SCALE GENOMIC DNA]</scope>
    <source>
        <strain evidence="4 13">HS-06-05</strain>
    </source>
</reference>
<keyword evidence="14" id="KW-1185">Reference proteome</keyword>
<reference evidence="11 16" key="6">
    <citation type="submission" date="2019-08" db="EMBL/GenBank/DDBJ databases">
        <title>Emerging of two pre-pandemic pathogenic O4:KUT lineages of Vibrio parahaemolyticus in coastal eastern China.</title>
        <authorList>
            <person name="Yu H."/>
        </authorList>
    </citation>
    <scope>NUCLEOTIDE SEQUENCE [LARGE SCALE GENOMIC DNA]</scope>
    <source>
        <strain evidence="11 16">HZ17-383</strain>
    </source>
</reference>
<dbReference type="OrthoDB" id="598245at2"/>
<evidence type="ECO:0000313" key="14">
    <source>
        <dbReference type="Proteomes" id="UP000191946"/>
    </source>
</evidence>
<dbReference type="SUPFAM" id="SSF101756">
    <property type="entry name" value="Hypothetical protein YgiW"/>
    <property type="match status" value="1"/>
</dbReference>
<dbReference type="PANTHER" id="PTHR36571">
    <property type="entry name" value="PROTEIN YGIW"/>
    <property type="match status" value="1"/>
</dbReference>
<dbReference type="EMBL" id="JAUHGG010000002">
    <property type="protein sequence ID" value="MDS1820189.1"/>
    <property type="molecule type" value="Genomic_DNA"/>
</dbReference>
<feature type="chain" id="PRO_5015042554" evidence="2">
    <location>
        <begin position="20"/>
        <end position="111"/>
    </location>
</feature>
<evidence type="ECO:0000313" key="13">
    <source>
        <dbReference type="Proteomes" id="UP000037697"/>
    </source>
</evidence>
<evidence type="ECO:0000313" key="3">
    <source>
        <dbReference type="EMBL" id="HAS6676635.1"/>
    </source>
</evidence>
<evidence type="ECO:0000313" key="10">
    <source>
        <dbReference type="EMBL" id="QHH12704.1"/>
    </source>
</evidence>
<feature type="signal peptide" evidence="2">
    <location>
        <begin position="1"/>
        <end position="19"/>
    </location>
</feature>
<dbReference type="EMBL" id="JABCLD010001111">
    <property type="protein sequence ID" value="NMU25964.1"/>
    <property type="molecule type" value="Genomic_DNA"/>
</dbReference>
<dbReference type="InterPro" id="IPR036700">
    <property type="entry name" value="BOBF_sf"/>
</dbReference>
<evidence type="ECO:0000313" key="18">
    <source>
        <dbReference type="Proteomes" id="UP000518904"/>
    </source>
</evidence>
<evidence type="ECO:0000313" key="11">
    <source>
        <dbReference type="EMBL" id="TXN17907.1"/>
    </source>
</evidence>
<reference evidence="3" key="4">
    <citation type="journal article" date="2018" name="Genome Biol.">
        <title>SKESA: strategic k-mer extension for scrupulous assemblies.</title>
        <authorList>
            <person name="Souvorov A."/>
            <person name="Agarwala R."/>
            <person name="Lipman D.J."/>
        </authorList>
    </citation>
    <scope>NUCLEOTIDE SEQUENCE</scope>
    <source>
        <strain evidence="3">1930</strain>
    </source>
</reference>